<feature type="transmembrane region" description="Helical" evidence="10">
    <location>
        <begin position="241"/>
        <end position="265"/>
    </location>
</feature>
<reference evidence="11" key="1">
    <citation type="submission" date="2018-05" db="EMBL/GenBank/DDBJ databases">
        <authorList>
            <person name="Lanie J.A."/>
            <person name="Ng W.-L."/>
            <person name="Kazmierczak K.M."/>
            <person name="Andrzejewski T.M."/>
            <person name="Davidsen T.M."/>
            <person name="Wayne K.J."/>
            <person name="Tettelin H."/>
            <person name="Glass J.I."/>
            <person name="Rusch D."/>
            <person name="Podicherti R."/>
            <person name="Tsui H.-C.T."/>
            <person name="Winkler M.E."/>
        </authorList>
    </citation>
    <scope>NUCLEOTIDE SEQUENCE</scope>
</reference>
<organism evidence="11">
    <name type="scientific">marine metagenome</name>
    <dbReference type="NCBI Taxonomy" id="408172"/>
    <lineage>
        <taxon>unclassified sequences</taxon>
        <taxon>metagenomes</taxon>
        <taxon>ecological metagenomes</taxon>
    </lineage>
</organism>
<comment type="subcellular location">
    <subcellularLocation>
        <location evidence="1">Cell membrane</location>
        <topology evidence="1">Multi-pass membrane protein</topology>
    </subcellularLocation>
</comment>
<dbReference type="InterPro" id="IPR048279">
    <property type="entry name" value="MdtK-like"/>
</dbReference>
<evidence type="ECO:0000256" key="8">
    <source>
        <dbReference type="ARBA" id="ARBA00023136"/>
    </source>
</evidence>
<feature type="transmembrane region" description="Helical" evidence="10">
    <location>
        <begin position="96"/>
        <end position="117"/>
    </location>
</feature>
<dbReference type="PANTHER" id="PTHR43298">
    <property type="entry name" value="MULTIDRUG RESISTANCE PROTEIN NORM-RELATED"/>
    <property type="match status" value="1"/>
</dbReference>
<keyword evidence="2" id="KW-0813">Transport</keyword>
<proteinExistence type="predicted"/>
<evidence type="ECO:0000256" key="1">
    <source>
        <dbReference type="ARBA" id="ARBA00004651"/>
    </source>
</evidence>
<dbReference type="Pfam" id="PF01554">
    <property type="entry name" value="MatE"/>
    <property type="match status" value="2"/>
</dbReference>
<feature type="transmembrane region" description="Helical" evidence="10">
    <location>
        <begin position="211"/>
        <end position="229"/>
    </location>
</feature>
<dbReference type="AlphaFoldDB" id="A0A381SCU9"/>
<keyword evidence="6 10" id="KW-1133">Transmembrane helix</keyword>
<dbReference type="GO" id="GO:0042910">
    <property type="term" value="F:xenobiotic transmembrane transporter activity"/>
    <property type="evidence" value="ECO:0007669"/>
    <property type="project" value="InterPro"/>
</dbReference>
<evidence type="ECO:0000256" key="3">
    <source>
        <dbReference type="ARBA" id="ARBA00022449"/>
    </source>
</evidence>
<dbReference type="PANTHER" id="PTHR43298:SF2">
    <property type="entry name" value="FMN_FAD EXPORTER YEEO-RELATED"/>
    <property type="match status" value="1"/>
</dbReference>
<feature type="transmembrane region" description="Helical" evidence="10">
    <location>
        <begin position="357"/>
        <end position="381"/>
    </location>
</feature>
<keyword evidence="3" id="KW-0050">Antiport</keyword>
<dbReference type="GO" id="GO:0006811">
    <property type="term" value="P:monoatomic ion transport"/>
    <property type="evidence" value="ECO:0007669"/>
    <property type="project" value="UniProtKB-KW"/>
</dbReference>
<feature type="transmembrane region" description="Helical" evidence="10">
    <location>
        <begin position="156"/>
        <end position="180"/>
    </location>
</feature>
<evidence type="ECO:0000256" key="2">
    <source>
        <dbReference type="ARBA" id="ARBA00022448"/>
    </source>
</evidence>
<dbReference type="GO" id="GO:0015297">
    <property type="term" value="F:antiporter activity"/>
    <property type="evidence" value="ECO:0007669"/>
    <property type="project" value="UniProtKB-KW"/>
</dbReference>
<dbReference type="InterPro" id="IPR002528">
    <property type="entry name" value="MATE_fam"/>
</dbReference>
<evidence type="ECO:0000256" key="4">
    <source>
        <dbReference type="ARBA" id="ARBA00022475"/>
    </source>
</evidence>
<name>A0A381SCU9_9ZZZZ</name>
<protein>
    <recommendedName>
        <fullName evidence="9">Multidrug-efflux transporter</fullName>
    </recommendedName>
</protein>
<evidence type="ECO:0000256" key="7">
    <source>
        <dbReference type="ARBA" id="ARBA00023065"/>
    </source>
</evidence>
<evidence type="ECO:0000256" key="9">
    <source>
        <dbReference type="ARBA" id="ARBA00031636"/>
    </source>
</evidence>
<keyword evidence="5 10" id="KW-0812">Transmembrane</keyword>
<dbReference type="InterPro" id="IPR050222">
    <property type="entry name" value="MATE_MdtK"/>
</dbReference>
<keyword evidence="4" id="KW-1003">Cell membrane</keyword>
<feature type="transmembrane region" description="Helical" evidence="10">
    <location>
        <begin position="12"/>
        <end position="37"/>
    </location>
</feature>
<gene>
    <name evidence="11" type="ORF">METZ01_LOCUS52911</name>
</gene>
<sequence length="424" mass="46042">MFLSWYSPDALAAALPTGMLCFTLISLFMGTSGYVSTFIAQYIGASRPEKVGPAMWQGIYFSVLGGLLIAFTALFPKTIFSLIGHSPEVQILESEYWVYLTLGGIFPVAQGAVAGFFSGRGKTYPIMWCTFAATGVNIALNYLLIFGNLGMPEMGISGAGLSTFISGLLNFLFLSVLVFTNENNSKYKTRSGWKFDPALFKRLIRYGLPNGIQFFLDIAAFSLFILLIGRLGATELAAASIAFNISMLAFMPMIGLGITVSILVGQSLGANEPGQAKVATFSAFQVSFTYMAILAMLYLLIPNVFIYPFSAKADPIEFESIKSTALISLRFIALWSIFDSLAIIFSSALKGAGDTAFIMLSICLTGPIILIAPTFLIIEIFHLGLNAAWISGVAYVLCLGIVYYLRFKAGKWESMRVIESQLAT</sequence>
<dbReference type="NCBIfam" id="TIGR00797">
    <property type="entry name" value="matE"/>
    <property type="match status" value="1"/>
</dbReference>
<accession>A0A381SCU9</accession>
<evidence type="ECO:0000313" key="11">
    <source>
        <dbReference type="EMBL" id="SVA00057.1"/>
    </source>
</evidence>
<feature type="transmembrane region" description="Helical" evidence="10">
    <location>
        <begin position="387"/>
        <end position="405"/>
    </location>
</feature>
<dbReference type="EMBL" id="UINC01002763">
    <property type="protein sequence ID" value="SVA00057.1"/>
    <property type="molecule type" value="Genomic_DNA"/>
</dbReference>
<feature type="transmembrane region" description="Helical" evidence="10">
    <location>
        <begin position="124"/>
        <end position="144"/>
    </location>
</feature>
<feature type="transmembrane region" description="Helical" evidence="10">
    <location>
        <begin position="58"/>
        <end position="76"/>
    </location>
</feature>
<keyword evidence="8 10" id="KW-0472">Membrane</keyword>
<evidence type="ECO:0000256" key="5">
    <source>
        <dbReference type="ARBA" id="ARBA00022692"/>
    </source>
</evidence>
<evidence type="ECO:0000256" key="10">
    <source>
        <dbReference type="SAM" id="Phobius"/>
    </source>
</evidence>
<feature type="transmembrane region" description="Helical" evidence="10">
    <location>
        <begin position="327"/>
        <end position="345"/>
    </location>
</feature>
<dbReference type="GO" id="GO:0005886">
    <property type="term" value="C:plasma membrane"/>
    <property type="evidence" value="ECO:0007669"/>
    <property type="project" value="UniProtKB-SubCell"/>
</dbReference>
<keyword evidence="7" id="KW-0406">Ion transport</keyword>
<dbReference type="PIRSF" id="PIRSF006603">
    <property type="entry name" value="DinF"/>
    <property type="match status" value="1"/>
</dbReference>
<feature type="transmembrane region" description="Helical" evidence="10">
    <location>
        <begin position="286"/>
        <end position="307"/>
    </location>
</feature>
<evidence type="ECO:0000256" key="6">
    <source>
        <dbReference type="ARBA" id="ARBA00022989"/>
    </source>
</evidence>
<dbReference type="CDD" id="cd13133">
    <property type="entry name" value="MATE_like_7"/>
    <property type="match status" value="1"/>
</dbReference>